<gene>
    <name evidence="1" type="ORF">OKIOD_LOCUS15015</name>
</gene>
<proteinExistence type="predicted"/>
<protein>
    <submittedName>
        <fullName evidence="1">Oidioi.mRNA.OKI2018_I69.chr2.g6250.t1.cds</fullName>
    </submittedName>
</protein>
<accession>A0ABN7T8W1</accession>
<evidence type="ECO:0000313" key="2">
    <source>
        <dbReference type="Proteomes" id="UP001158576"/>
    </source>
</evidence>
<evidence type="ECO:0000313" key="1">
    <source>
        <dbReference type="EMBL" id="CAG5111985.1"/>
    </source>
</evidence>
<dbReference type="EMBL" id="OU015567">
    <property type="protein sequence ID" value="CAG5111985.1"/>
    <property type="molecule type" value="Genomic_DNA"/>
</dbReference>
<sequence>MSGYSSVDEIFHSVINETCSNEDTSSNVSFDSFESDSNHQKDLQDYYARSDRFSQYHHTTQPVDVSSSLSSLMKFTLEFIKDTEQLNVKY</sequence>
<keyword evidence="2" id="KW-1185">Reference proteome</keyword>
<name>A0ABN7T8W1_OIKDI</name>
<dbReference type="Proteomes" id="UP001158576">
    <property type="component" value="Chromosome 2"/>
</dbReference>
<reference evidence="1 2" key="1">
    <citation type="submission" date="2021-04" db="EMBL/GenBank/DDBJ databases">
        <authorList>
            <person name="Bliznina A."/>
        </authorList>
    </citation>
    <scope>NUCLEOTIDE SEQUENCE [LARGE SCALE GENOMIC DNA]</scope>
</reference>
<organism evidence="1 2">
    <name type="scientific">Oikopleura dioica</name>
    <name type="common">Tunicate</name>
    <dbReference type="NCBI Taxonomy" id="34765"/>
    <lineage>
        <taxon>Eukaryota</taxon>
        <taxon>Metazoa</taxon>
        <taxon>Chordata</taxon>
        <taxon>Tunicata</taxon>
        <taxon>Appendicularia</taxon>
        <taxon>Copelata</taxon>
        <taxon>Oikopleuridae</taxon>
        <taxon>Oikopleura</taxon>
    </lineage>
</organism>